<evidence type="ECO:0008006" key="4">
    <source>
        <dbReference type="Google" id="ProtNLM"/>
    </source>
</evidence>
<proteinExistence type="predicted"/>
<dbReference type="InterPro" id="IPR037643">
    <property type="entry name" value="HHLA1"/>
</dbReference>
<protein>
    <recommendedName>
        <fullName evidence="4">HERV-H LTR-associating protein 1</fullName>
    </recommendedName>
</protein>
<dbReference type="PANTHER" id="PTHR15299">
    <property type="entry name" value="HERV-H LTR-ASSOCIATING PROTEIN 1"/>
    <property type="match status" value="1"/>
</dbReference>
<dbReference type="PANTHER" id="PTHR15299:SF3">
    <property type="entry name" value="HERV-H LTR-ASSOCIATING PROTEIN 1"/>
    <property type="match status" value="1"/>
</dbReference>
<dbReference type="AlphaFoldDB" id="A0A974CL12"/>
<gene>
    <name evidence="2" type="ORF">XELAEV_18034015mg</name>
</gene>
<organism evidence="2 3">
    <name type="scientific">Xenopus laevis</name>
    <name type="common">African clawed frog</name>
    <dbReference type="NCBI Taxonomy" id="8355"/>
    <lineage>
        <taxon>Eukaryota</taxon>
        <taxon>Metazoa</taxon>
        <taxon>Chordata</taxon>
        <taxon>Craniata</taxon>
        <taxon>Vertebrata</taxon>
        <taxon>Euteleostomi</taxon>
        <taxon>Amphibia</taxon>
        <taxon>Batrachia</taxon>
        <taxon>Anura</taxon>
        <taxon>Pipoidea</taxon>
        <taxon>Pipidae</taxon>
        <taxon>Xenopodinae</taxon>
        <taxon>Xenopus</taxon>
        <taxon>Xenopus</taxon>
    </lineage>
</organism>
<dbReference type="Proteomes" id="UP000694892">
    <property type="component" value="Chromosome 6S"/>
</dbReference>
<feature type="signal peptide" evidence="1">
    <location>
        <begin position="1"/>
        <end position="20"/>
    </location>
</feature>
<feature type="chain" id="PRO_5036879519" description="HERV-H LTR-associating protein 1" evidence="1">
    <location>
        <begin position="21"/>
        <end position="177"/>
    </location>
</feature>
<accession>A0A974CL12</accession>
<evidence type="ECO:0000313" key="2">
    <source>
        <dbReference type="EMBL" id="OCT75028.1"/>
    </source>
</evidence>
<evidence type="ECO:0000256" key="1">
    <source>
        <dbReference type="SAM" id="SignalP"/>
    </source>
</evidence>
<sequence length="177" mass="20043">MGLVSILLCFLLFWNPEIPAESIDLSQFNFTDLVNGMLGNVFKGANSFFSFLSVTSHSTFAFHKVSILIYNISNIKYVDYKKFPMRYCYCLNNRTNDLSDYTAVLLDIIGNSTSSLKELFKSTSIISVSQFNESDCIYFCVMTGRTGRNLSDIWDVTQKAPVVNVTYPRNKSIILGK</sequence>
<dbReference type="EMBL" id="CM004477">
    <property type="protein sequence ID" value="OCT75028.1"/>
    <property type="molecule type" value="Genomic_DNA"/>
</dbReference>
<reference evidence="3" key="1">
    <citation type="journal article" date="2016" name="Nature">
        <title>Genome evolution in the allotetraploid frog Xenopus laevis.</title>
        <authorList>
            <person name="Session A.M."/>
            <person name="Uno Y."/>
            <person name="Kwon T."/>
            <person name="Chapman J.A."/>
            <person name="Toyoda A."/>
            <person name="Takahashi S."/>
            <person name="Fukui A."/>
            <person name="Hikosaka A."/>
            <person name="Suzuki A."/>
            <person name="Kondo M."/>
            <person name="van Heeringen S.J."/>
            <person name="Quigley I."/>
            <person name="Heinz S."/>
            <person name="Ogino H."/>
            <person name="Ochi H."/>
            <person name="Hellsten U."/>
            <person name="Lyons J.B."/>
            <person name="Simakov O."/>
            <person name="Putnam N."/>
            <person name="Stites J."/>
            <person name="Kuroki Y."/>
            <person name="Tanaka T."/>
            <person name="Michiue T."/>
            <person name="Watanabe M."/>
            <person name="Bogdanovic O."/>
            <person name="Lister R."/>
            <person name="Georgiou G."/>
            <person name="Paranjpe S.S."/>
            <person name="van Kruijsbergen I."/>
            <person name="Shu S."/>
            <person name="Carlson J."/>
            <person name="Kinoshita T."/>
            <person name="Ohta Y."/>
            <person name="Mawaribuchi S."/>
            <person name="Jenkins J."/>
            <person name="Grimwood J."/>
            <person name="Schmutz J."/>
            <person name="Mitros T."/>
            <person name="Mozaffari S.V."/>
            <person name="Suzuki Y."/>
            <person name="Haramoto Y."/>
            <person name="Yamamoto T.S."/>
            <person name="Takagi C."/>
            <person name="Heald R."/>
            <person name="Miller K."/>
            <person name="Haudenschild C."/>
            <person name="Kitzman J."/>
            <person name="Nakayama T."/>
            <person name="Izutsu Y."/>
            <person name="Robert J."/>
            <person name="Fortriede J."/>
            <person name="Burns K."/>
            <person name="Lotay V."/>
            <person name="Karimi K."/>
            <person name="Yasuoka Y."/>
            <person name="Dichmann D.S."/>
            <person name="Flajnik M.F."/>
            <person name="Houston D.W."/>
            <person name="Shendure J."/>
            <person name="DuPasquier L."/>
            <person name="Vize P.D."/>
            <person name="Zorn A.M."/>
            <person name="Ito M."/>
            <person name="Marcotte E.M."/>
            <person name="Wallingford J.B."/>
            <person name="Ito Y."/>
            <person name="Asashima M."/>
            <person name="Ueno N."/>
            <person name="Matsuda Y."/>
            <person name="Veenstra G.J."/>
            <person name="Fujiyama A."/>
            <person name="Harland R.M."/>
            <person name="Taira M."/>
            <person name="Rokhsar D.S."/>
        </authorList>
    </citation>
    <scope>NUCLEOTIDE SEQUENCE [LARGE SCALE GENOMIC DNA]</scope>
    <source>
        <strain evidence="3">J</strain>
    </source>
</reference>
<evidence type="ECO:0000313" key="3">
    <source>
        <dbReference type="Proteomes" id="UP000694892"/>
    </source>
</evidence>
<name>A0A974CL12_XENLA</name>
<dbReference type="OMA" id="NESDCIY"/>
<keyword evidence="1" id="KW-0732">Signal</keyword>